<dbReference type="SUPFAM" id="SSF46689">
    <property type="entry name" value="Homeodomain-like"/>
    <property type="match status" value="1"/>
</dbReference>
<dbReference type="PRINTS" id="PR00455">
    <property type="entry name" value="HTHTETR"/>
</dbReference>
<feature type="domain" description="HTH tetR-type" evidence="3">
    <location>
        <begin position="12"/>
        <end position="72"/>
    </location>
</feature>
<dbReference type="RefSeq" id="WP_378773820.1">
    <property type="nucleotide sequence ID" value="NZ_JBHTMX010000003.1"/>
</dbReference>
<protein>
    <submittedName>
        <fullName evidence="4">TetR/AcrR family transcriptional regulator</fullName>
    </submittedName>
</protein>
<comment type="caution">
    <text evidence="4">The sequence shown here is derived from an EMBL/GenBank/DDBJ whole genome shotgun (WGS) entry which is preliminary data.</text>
</comment>
<dbReference type="InterPro" id="IPR001647">
    <property type="entry name" value="HTH_TetR"/>
</dbReference>
<evidence type="ECO:0000256" key="2">
    <source>
        <dbReference type="PROSITE-ProRule" id="PRU00335"/>
    </source>
</evidence>
<dbReference type="EMBL" id="JBHTMX010000003">
    <property type="protein sequence ID" value="MFD1330645.1"/>
    <property type="molecule type" value="Genomic_DNA"/>
</dbReference>
<dbReference type="Pfam" id="PF17937">
    <property type="entry name" value="TetR_C_28"/>
    <property type="match status" value="1"/>
</dbReference>
<evidence type="ECO:0000256" key="1">
    <source>
        <dbReference type="ARBA" id="ARBA00023125"/>
    </source>
</evidence>
<reference evidence="5" key="1">
    <citation type="journal article" date="2019" name="Int. J. Syst. Evol. Microbiol.">
        <title>The Global Catalogue of Microorganisms (GCM) 10K type strain sequencing project: providing services to taxonomists for standard genome sequencing and annotation.</title>
        <authorList>
            <consortium name="The Broad Institute Genomics Platform"/>
            <consortium name="The Broad Institute Genome Sequencing Center for Infectious Disease"/>
            <person name="Wu L."/>
            <person name="Ma J."/>
        </authorList>
    </citation>
    <scope>NUCLEOTIDE SEQUENCE [LARGE SCALE GENOMIC DNA]</scope>
    <source>
        <strain evidence="5">CCUG 61696</strain>
    </source>
</reference>
<dbReference type="PANTHER" id="PTHR30055:SF148">
    <property type="entry name" value="TETR-FAMILY TRANSCRIPTIONAL REGULATOR"/>
    <property type="match status" value="1"/>
</dbReference>
<dbReference type="PROSITE" id="PS50977">
    <property type="entry name" value="HTH_TETR_2"/>
    <property type="match status" value="1"/>
</dbReference>
<dbReference type="Pfam" id="PF00440">
    <property type="entry name" value="TetR_N"/>
    <property type="match status" value="1"/>
</dbReference>
<dbReference type="PANTHER" id="PTHR30055">
    <property type="entry name" value="HTH-TYPE TRANSCRIPTIONAL REGULATOR RUTR"/>
    <property type="match status" value="1"/>
</dbReference>
<dbReference type="SUPFAM" id="SSF48498">
    <property type="entry name" value="Tetracyclin repressor-like, C-terminal domain"/>
    <property type="match status" value="1"/>
</dbReference>
<evidence type="ECO:0000313" key="5">
    <source>
        <dbReference type="Proteomes" id="UP001597171"/>
    </source>
</evidence>
<keyword evidence="5" id="KW-1185">Reference proteome</keyword>
<organism evidence="4 5">
    <name type="scientific">Methylopila musalis</name>
    <dbReference type="NCBI Taxonomy" id="1134781"/>
    <lineage>
        <taxon>Bacteria</taxon>
        <taxon>Pseudomonadati</taxon>
        <taxon>Pseudomonadota</taxon>
        <taxon>Alphaproteobacteria</taxon>
        <taxon>Hyphomicrobiales</taxon>
        <taxon>Methylopilaceae</taxon>
        <taxon>Methylopila</taxon>
    </lineage>
</organism>
<sequence>MSDAHRRRKLPAEVRAQVLDVAAALCVERGLSAMTLEAVARRAGVSKGGLLHHFPSKQALLEGLSDELLADFDRRIDAFAAEDPEPRGRFARAYLLASVAFEGEPCGWNGLAALMMGDASLRVRWTDWMEARLARPDAAEATAELAIVRFAADGLWLSDLMGASAALRPRRAALIDALLALTRVEGAGQDAGS</sequence>
<dbReference type="InterPro" id="IPR041479">
    <property type="entry name" value="TetR_CgmR_C"/>
</dbReference>
<gene>
    <name evidence="4" type="ORF">ACFQ4O_01375</name>
</gene>
<evidence type="ECO:0000259" key="3">
    <source>
        <dbReference type="PROSITE" id="PS50977"/>
    </source>
</evidence>
<name>A0ABW3Z323_9HYPH</name>
<dbReference type="Gene3D" id="1.10.357.10">
    <property type="entry name" value="Tetracycline Repressor, domain 2"/>
    <property type="match status" value="1"/>
</dbReference>
<keyword evidence="1 2" id="KW-0238">DNA-binding</keyword>
<feature type="DNA-binding region" description="H-T-H motif" evidence="2">
    <location>
        <begin position="35"/>
        <end position="54"/>
    </location>
</feature>
<accession>A0ABW3Z323</accession>
<dbReference type="InterPro" id="IPR050109">
    <property type="entry name" value="HTH-type_TetR-like_transc_reg"/>
</dbReference>
<dbReference type="InterPro" id="IPR009057">
    <property type="entry name" value="Homeodomain-like_sf"/>
</dbReference>
<dbReference type="InterPro" id="IPR036271">
    <property type="entry name" value="Tet_transcr_reg_TetR-rel_C_sf"/>
</dbReference>
<dbReference type="Proteomes" id="UP001597171">
    <property type="component" value="Unassembled WGS sequence"/>
</dbReference>
<proteinExistence type="predicted"/>
<evidence type="ECO:0000313" key="4">
    <source>
        <dbReference type="EMBL" id="MFD1330645.1"/>
    </source>
</evidence>